<dbReference type="OrthoDB" id="205255at2759"/>
<dbReference type="EMBL" id="CAACVR010000076">
    <property type="protein sequence ID" value="VEU24439.1"/>
    <property type="molecule type" value="Genomic_DNA"/>
</dbReference>
<dbReference type="PANTHER" id="PTHR10219:SF25">
    <property type="entry name" value="PLECKSTRIN HOMOLOGY DOMAIN-CONTAINING FAMILY A MEMBER 8"/>
    <property type="match status" value="1"/>
</dbReference>
<protein>
    <submittedName>
        <fullName evidence="3">DEKNAAC105547</fullName>
    </submittedName>
</protein>
<name>A0A448YU48_BRENA</name>
<dbReference type="GO" id="GO:1902388">
    <property type="term" value="F:ceramide 1-phosphate transfer activity"/>
    <property type="evidence" value="ECO:0007669"/>
    <property type="project" value="TreeGrafter"/>
</dbReference>
<dbReference type="Pfam" id="PF08718">
    <property type="entry name" value="GLTP"/>
    <property type="match status" value="1"/>
</dbReference>
<accession>A0A448YU48</accession>
<evidence type="ECO:0000259" key="2">
    <source>
        <dbReference type="Pfam" id="PF08718"/>
    </source>
</evidence>
<dbReference type="GO" id="GO:0005829">
    <property type="term" value="C:cytosol"/>
    <property type="evidence" value="ECO:0007669"/>
    <property type="project" value="TreeGrafter"/>
</dbReference>
<organism evidence="3 4">
    <name type="scientific">Brettanomyces naardenensis</name>
    <name type="common">Yeast</name>
    <dbReference type="NCBI Taxonomy" id="13370"/>
    <lineage>
        <taxon>Eukaryota</taxon>
        <taxon>Fungi</taxon>
        <taxon>Dikarya</taxon>
        <taxon>Ascomycota</taxon>
        <taxon>Saccharomycotina</taxon>
        <taxon>Pichiomycetes</taxon>
        <taxon>Pichiales</taxon>
        <taxon>Pichiaceae</taxon>
        <taxon>Brettanomyces</taxon>
    </lineage>
</organism>
<dbReference type="GO" id="GO:0016020">
    <property type="term" value="C:membrane"/>
    <property type="evidence" value="ECO:0007669"/>
    <property type="project" value="TreeGrafter"/>
</dbReference>
<dbReference type="InterPro" id="IPR036497">
    <property type="entry name" value="GLTP_sf"/>
</dbReference>
<dbReference type="FunFam" id="1.10.3520.10:FF:000001">
    <property type="entry name" value="Pleckstrin domain-containing family A member 8"/>
    <property type="match status" value="1"/>
</dbReference>
<dbReference type="PANTHER" id="PTHR10219">
    <property type="entry name" value="GLYCOLIPID TRANSFER PROTEIN-RELATED"/>
    <property type="match status" value="1"/>
</dbReference>
<evidence type="ECO:0000256" key="1">
    <source>
        <dbReference type="ARBA" id="ARBA00022448"/>
    </source>
</evidence>
<gene>
    <name evidence="3" type="ORF">BRENAR_LOCUS5167</name>
</gene>
<dbReference type="Proteomes" id="UP000290900">
    <property type="component" value="Unassembled WGS sequence"/>
</dbReference>
<dbReference type="Gene3D" id="1.10.3520.10">
    <property type="entry name" value="Glycolipid transfer protein"/>
    <property type="match status" value="1"/>
</dbReference>
<proteinExistence type="predicted"/>
<keyword evidence="4" id="KW-1185">Reference proteome</keyword>
<dbReference type="SUPFAM" id="SSF110004">
    <property type="entry name" value="Glycolipid transfer protein, GLTP"/>
    <property type="match status" value="1"/>
</dbReference>
<dbReference type="GO" id="GO:1902387">
    <property type="term" value="F:ceramide 1-phosphate binding"/>
    <property type="evidence" value="ECO:0007669"/>
    <property type="project" value="TreeGrafter"/>
</dbReference>
<keyword evidence="1" id="KW-0813">Transport</keyword>
<dbReference type="InParanoid" id="A0A448YU48"/>
<dbReference type="InterPro" id="IPR014830">
    <property type="entry name" value="Glycolipid_transfer_prot_dom"/>
</dbReference>
<evidence type="ECO:0000313" key="3">
    <source>
        <dbReference type="EMBL" id="VEU24439.1"/>
    </source>
</evidence>
<reference evidence="3 4" key="1">
    <citation type="submission" date="2018-12" db="EMBL/GenBank/DDBJ databases">
        <authorList>
            <person name="Tiukova I."/>
            <person name="Dainat J."/>
        </authorList>
    </citation>
    <scope>NUCLEOTIDE SEQUENCE [LARGE SCALE GENOMIC DNA]</scope>
</reference>
<sequence length="202" mass="23122">MTDSPTFFDQMKRSFTDVPLEGDNRIPTAEFLEASESLVKLFDLLGSAAFQVVESDMNGNITKMKKRLGEDPEHSKTLQGMVLEEVKEGKKKTGTQALLWLSRGLQFTAAAMRETLEHPEKEMDVTFTDGYKRTLIKYHSMFVRPVFKLAMRACPYRKDFFAKLGADQEKVLSQLREWLDALEKIVKIIMDFYESGNYGKGL</sequence>
<evidence type="ECO:0000313" key="4">
    <source>
        <dbReference type="Proteomes" id="UP000290900"/>
    </source>
</evidence>
<feature type="domain" description="Glycolipid transfer protein" evidence="2">
    <location>
        <begin position="26"/>
        <end position="165"/>
    </location>
</feature>
<dbReference type="AlphaFoldDB" id="A0A448YU48"/>
<dbReference type="STRING" id="13370.A0A448YU48"/>